<evidence type="ECO:0000256" key="2">
    <source>
        <dbReference type="ARBA" id="ARBA00022723"/>
    </source>
</evidence>
<gene>
    <name evidence="9" type="ORF">CGCSCA2_v005132</name>
</gene>
<evidence type="ECO:0000256" key="7">
    <source>
        <dbReference type="ARBA" id="ARBA00023242"/>
    </source>
</evidence>
<sequence length="229" mass="26280">MSSIDNKDYIQEIQLELEEWYAEVKTHEVDPITNPQSLYASGKWFQLEYLRALLLLHRHCLTPDRPSALGLETQLEIEDSMETCANVSSKLCFLFREVHEGTAVQITWSMVHVLFSAGLAYLGCLWKSKRVREKAQETCISATFEACLKVLAIAEDWHPESPYRQIFEELALRTMKMVSGGDVDPSFRHPPNIGAINEAFQDENWFTLGEDMDPIALQDWDNWLADATH</sequence>
<dbReference type="CDD" id="cd12148">
    <property type="entry name" value="fungal_TF_MHR"/>
    <property type="match status" value="1"/>
</dbReference>
<dbReference type="EMBL" id="QPMT01000012">
    <property type="protein sequence ID" value="KAF4860716.1"/>
    <property type="molecule type" value="Genomic_DNA"/>
</dbReference>
<keyword evidence="8" id="KW-0472">Membrane</keyword>
<evidence type="ECO:0000256" key="1">
    <source>
        <dbReference type="ARBA" id="ARBA00004123"/>
    </source>
</evidence>
<keyword evidence="5" id="KW-0238">DNA-binding</keyword>
<keyword evidence="8" id="KW-1133">Transmembrane helix</keyword>
<evidence type="ECO:0000313" key="10">
    <source>
        <dbReference type="Proteomes" id="UP000711996"/>
    </source>
</evidence>
<keyword evidence="10" id="KW-1185">Reference proteome</keyword>
<dbReference type="PANTHER" id="PTHR47782:SF12">
    <property type="entry name" value="ZN(II)2CYS6 TRANSCRIPTION FACTOR (EUROFUNG)"/>
    <property type="match status" value="1"/>
</dbReference>
<organism evidence="9 10">
    <name type="scientific">Colletotrichum siamense</name>
    <name type="common">Anthracnose fungus</name>
    <dbReference type="NCBI Taxonomy" id="690259"/>
    <lineage>
        <taxon>Eukaryota</taxon>
        <taxon>Fungi</taxon>
        <taxon>Dikarya</taxon>
        <taxon>Ascomycota</taxon>
        <taxon>Pezizomycotina</taxon>
        <taxon>Sordariomycetes</taxon>
        <taxon>Hypocreomycetidae</taxon>
        <taxon>Glomerellales</taxon>
        <taxon>Glomerellaceae</taxon>
        <taxon>Colletotrichum</taxon>
        <taxon>Colletotrichum gloeosporioides species complex</taxon>
    </lineage>
</organism>
<dbReference type="OrthoDB" id="189997at2759"/>
<dbReference type="AlphaFoldDB" id="A0A9P5EW56"/>
<evidence type="ECO:0000256" key="4">
    <source>
        <dbReference type="ARBA" id="ARBA00023015"/>
    </source>
</evidence>
<evidence type="ECO:0000256" key="5">
    <source>
        <dbReference type="ARBA" id="ARBA00023125"/>
    </source>
</evidence>
<evidence type="ECO:0000313" key="9">
    <source>
        <dbReference type="EMBL" id="KAF4860716.1"/>
    </source>
</evidence>
<dbReference type="GO" id="GO:0046872">
    <property type="term" value="F:metal ion binding"/>
    <property type="evidence" value="ECO:0007669"/>
    <property type="project" value="UniProtKB-KW"/>
</dbReference>
<keyword evidence="8" id="KW-0812">Transmembrane</keyword>
<proteinExistence type="predicted"/>
<dbReference type="GO" id="GO:0000981">
    <property type="term" value="F:DNA-binding transcription factor activity, RNA polymerase II-specific"/>
    <property type="evidence" value="ECO:0007669"/>
    <property type="project" value="TreeGrafter"/>
</dbReference>
<reference evidence="9" key="1">
    <citation type="submission" date="2019-06" db="EMBL/GenBank/DDBJ databases">
        <authorList>
            <person name="Gan P."/>
            <person name="Shirasu K."/>
        </authorList>
    </citation>
    <scope>NUCLEOTIDE SEQUENCE [LARGE SCALE GENOMIC DNA]</scope>
    <source>
        <strain evidence="9">CAD2</strain>
    </source>
</reference>
<name>A0A9P5EW56_COLSI</name>
<evidence type="ECO:0000256" key="6">
    <source>
        <dbReference type="ARBA" id="ARBA00023163"/>
    </source>
</evidence>
<dbReference type="PANTHER" id="PTHR47782">
    <property type="entry name" value="ZN(II)2CYS6 TRANSCRIPTION FACTOR (EUROFUNG)-RELATED"/>
    <property type="match status" value="1"/>
</dbReference>
<dbReference type="Proteomes" id="UP000711996">
    <property type="component" value="Unassembled WGS sequence"/>
</dbReference>
<feature type="transmembrane region" description="Helical" evidence="8">
    <location>
        <begin position="106"/>
        <end position="126"/>
    </location>
</feature>
<dbReference type="GO" id="GO:0005634">
    <property type="term" value="C:nucleus"/>
    <property type="evidence" value="ECO:0007669"/>
    <property type="project" value="UniProtKB-SubCell"/>
</dbReference>
<comment type="subcellular location">
    <subcellularLocation>
        <location evidence="1">Nucleus</location>
    </subcellularLocation>
</comment>
<keyword evidence="4" id="KW-0805">Transcription regulation</keyword>
<keyword evidence="2" id="KW-0479">Metal-binding</keyword>
<accession>A0A9P5EW56</accession>
<evidence type="ECO:0000256" key="3">
    <source>
        <dbReference type="ARBA" id="ARBA00022833"/>
    </source>
</evidence>
<keyword evidence="6" id="KW-0804">Transcription</keyword>
<keyword evidence="3" id="KW-0862">Zinc</keyword>
<dbReference type="GO" id="GO:0043565">
    <property type="term" value="F:sequence-specific DNA binding"/>
    <property type="evidence" value="ECO:0007669"/>
    <property type="project" value="TreeGrafter"/>
</dbReference>
<dbReference type="GO" id="GO:0045944">
    <property type="term" value="P:positive regulation of transcription by RNA polymerase II"/>
    <property type="evidence" value="ECO:0007669"/>
    <property type="project" value="TreeGrafter"/>
</dbReference>
<dbReference type="InterPro" id="IPR052202">
    <property type="entry name" value="Yeast_MetPath_Reg"/>
</dbReference>
<evidence type="ECO:0000256" key="8">
    <source>
        <dbReference type="SAM" id="Phobius"/>
    </source>
</evidence>
<keyword evidence="7" id="KW-0539">Nucleus</keyword>
<protein>
    <submittedName>
        <fullName evidence="9">Uncharacterized protein</fullName>
    </submittedName>
</protein>
<comment type="caution">
    <text evidence="9">The sequence shown here is derived from an EMBL/GenBank/DDBJ whole genome shotgun (WGS) entry which is preliminary data.</text>
</comment>